<dbReference type="GO" id="GO:0022857">
    <property type="term" value="F:transmembrane transporter activity"/>
    <property type="evidence" value="ECO:0007669"/>
    <property type="project" value="InterPro"/>
</dbReference>
<evidence type="ECO:0000256" key="3">
    <source>
        <dbReference type="ARBA" id="ARBA00023136"/>
    </source>
</evidence>
<feature type="transmembrane region" description="Helical" evidence="4">
    <location>
        <begin position="52"/>
        <end position="75"/>
    </location>
</feature>
<feature type="transmembrane region" description="Helical" evidence="4">
    <location>
        <begin position="354"/>
        <end position="373"/>
    </location>
</feature>
<dbReference type="STRING" id="658167.SAMN04488135_11848"/>
<dbReference type="Pfam" id="PF07690">
    <property type="entry name" value="MFS_1"/>
    <property type="match status" value="1"/>
</dbReference>
<feature type="transmembrane region" description="Helical" evidence="4">
    <location>
        <begin position="287"/>
        <end position="306"/>
    </location>
</feature>
<evidence type="ECO:0000313" key="7">
    <source>
        <dbReference type="Proteomes" id="UP000184226"/>
    </source>
</evidence>
<feature type="transmembrane region" description="Helical" evidence="4">
    <location>
        <begin position="144"/>
        <end position="166"/>
    </location>
</feature>
<dbReference type="PANTHER" id="PTHR42910">
    <property type="entry name" value="TRANSPORTER SCO4007-RELATED"/>
    <property type="match status" value="1"/>
</dbReference>
<dbReference type="PANTHER" id="PTHR42910:SF1">
    <property type="entry name" value="MAJOR FACILITATOR SUPERFAMILY (MFS) PROFILE DOMAIN-CONTAINING PROTEIN"/>
    <property type="match status" value="1"/>
</dbReference>
<dbReference type="RefSeq" id="WP_073108651.1">
    <property type="nucleotide sequence ID" value="NZ_FQXE01000018.1"/>
</dbReference>
<feature type="transmembrane region" description="Helical" evidence="4">
    <location>
        <begin position="111"/>
        <end position="132"/>
    </location>
</feature>
<proteinExistence type="predicted"/>
<sequence length="409" mass="42084">MTIEPAPCEIPPEPAGIQRWLMLLLAAACGLIAANIYYVQPLTGPISASLGLPSQAAGLIATMPQAGYGIGLLLVVPLGDIVENRRLSIAILCIAALALIAAAAAAHASTFLAAGLFIGLGSVTVQMLVLYAAHLAHPAARGRVVGHVTSGLMLGIMLARPLAGFITDAMSWRAVFIISAAVMATLAIVLRIALPPRQPARGAGYGALIASMWPLIRRTPILRRRTFYQTCLFAAFSLFWTTVPLLLADRFHLSQTGIALFALAGAASVFAAPIAGRIADRGQDRPATGLAMLAVAACFLLSGLDLPTSKAGIAILALAAILLGAGVTGHAVLGQRAIFSLDANLRGRLNGLFMATYFAGGAAGSVAGTWSYAHGGWALLSWTGLALPLLALAGYCTERQPAPASAGKA</sequence>
<gene>
    <name evidence="6" type="ORF">SAMN04488135_11848</name>
</gene>
<feature type="transmembrane region" description="Helical" evidence="4">
    <location>
        <begin position="379"/>
        <end position="396"/>
    </location>
</feature>
<dbReference type="SUPFAM" id="SSF103473">
    <property type="entry name" value="MFS general substrate transporter"/>
    <property type="match status" value="1"/>
</dbReference>
<feature type="transmembrane region" description="Helical" evidence="4">
    <location>
        <begin position="227"/>
        <end position="247"/>
    </location>
</feature>
<feature type="domain" description="Major facilitator superfamily (MFS) profile" evidence="5">
    <location>
        <begin position="21"/>
        <end position="401"/>
    </location>
</feature>
<feature type="transmembrane region" description="Helical" evidence="4">
    <location>
        <begin position="312"/>
        <end position="333"/>
    </location>
</feature>
<dbReference type="PROSITE" id="PS50850">
    <property type="entry name" value="MFS"/>
    <property type="match status" value="1"/>
</dbReference>
<keyword evidence="2 4" id="KW-1133">Transmembrane helix</keyword>
<dbReference type="Proteomes" id="UP000184226">
    <property type="component" value="Unassembled WGS sequence"/>
</dbReference>
<keyword evidence="7" id="KW-1185">Reference proteome</keyword>
<dbReference type="OrthoDB" id="9815356at2"/>
<name>A0A1M5ZTV4_9BURK</name>
<feature type="transmembrane region" description="Helical" evidence="4">
    <location>
        <begin position="20"/>
        <end position="40"/>
    </location>
</feature>
<evidence type="ECO:0000259" key="5">
    <source>
        <dbReference type="PROSITE" id="PS50850"/>
    </source>
</evidence>
<keyword evidence="3 4" id="KW-0472">Membrane</keyword>
<accession>A0A1M5ZTV4</accession>
<evidence type="ECO:0000256" key="2">
    <source>
        <dbReference type="ARBA" id="ARBA00022989"/>
    </source>
</evidence>
<evidence type="ECO:0000256" key="1">
    <source>
        <dbReference type="ARBA" id="ARBA00022692"/>
    </source>
</evidence>
<dbReference type="AlphaFoldDB" id="A0A1M5ZTV4"/>
<dbReference type="InterPro" id="IPR036259">
    <property type="entry name" value="MFS_trans_sf"/>
</dbReference>
<reference evidence="6 7" key="1">
    <citation type="submission" date="2016-11" db="EMBL/GenBank/DDBJ databases">
        <authorList>
            <person name="Jaros S."/>
            <person name="Januszkiewicz K."/>
            <person name="Wedrychowicz H."/>
        </authorList>
    </citation>
    <scope>NUCLEOTIDE SEQUENCE [LARGE SCALE GENOMIC DNA]</scope>
    <source>
        <strain evidence="6 7">CGMCC 1.10190</strain>
    </source>
</reference>
<evidence type="ECO:0000313" key="6">
    <source>
        <dbReference type="EMBL" id="SHI27373.1"/>
    </source>
</evidence>
<keyword evidence="1 4" id="KW-0812">Transmembrane</keyword>
<dbReference type="Gene3D" id="1.20.1250.20">
    <property type="entry name" value="MFS general substrate transporter like domains"/>
    <property type="match status" value="1"/>
</dbReference>
<dbReference type="InterPro" id="IPR011701">
    <property type="entry name" value="MFS"/>
</dbReference>
<evidence type="ECO:0000256" key="4">
    <source>
        <dbReference type="SAM" id="Phobius"/>
    </source>
</evidence>
<feature type="transmembrane region" description="Helical" evidence="4">
    <location>
        <begin position="253"/>
        <end position="275"/>
    </location>
</feature>
<dbReference type="CDD" id="cd17324">
    <property type="entry name" value="MFS_NepI_like"/>
    <property type="match status" value="1"/>
</dbReference>
<dbReference type="InterPro" id="IPR020846">
    <property type="entry name" value="MFS_dom"/>
</dbReference>
<feature type="transmembrane region" description="Helical" evidence="4">
    <location>
        <begin position="172"/>
        <end position="194"/>
    </location>
</feature>
<dbReference type="EMBL" id="FQXE01000018">
    <property type="protein sequence ID" value="SHI27373.1"/>
    <property type="molecule type" value="Genomic_DNA"/>
</dbReference>
<feature type="transmembrane region" description="Helical" evidence="4">
    <location>
        <begin position="87"/>
        <end position="105"/>
    </location>
</feature>
<protein>
    <submittedName>
        <fullName evidence="6">Predicted arabinose efflux permease, MFS family</fullName>
    </submittedName>
</protein>
<organism evidence="6 7">
    <name type="scientific">Pollutimonas bauzanensis</name>
    <dbReference type="NCBI Taxonomy" id="658167"/>
    <lineage>
        <taxon>Bacteria</taxon>
        <taxon>Pseudomonadati</taxon>
        <taxon>Pseudomonadota</taxon>
        <taxon>Betaproteobacteria</taxon>
        <taxon>Burkholderiales</taxon>
        <taxon>Alcaligenaceae</taxon>
        <taxon>Pollutimonas</taxon>
    </lineage>
</organism>